<dbReference type="RefSeq" id="WP_104517425.1">
    <property type="nucleotide sequence ID" value="NZ_NHRY01000047.1"/>
</dbReference>
<comment type="caution">
    <text evidence="1">The sequence shown here is derived from an EMBL/GenBank/DDBJ whole genome shotgun (WGS) entry which is preliminary data.</text>
</comment>
<evidence type="ECO:0000313" key="2">
    <source>
        <dbReference type="Proteomes" id="UP000239724"/>
    </source>
</evidence>
<protein>
    <submittedName>
        <fullName evidence="1">Uncharacterized protein</fullName>
    </submittedName>
</protein>
<dbReference type="OrthoDB" id="8220289at2"/>
<dbReference type="AlphaFoldDB" id="A0A2S6NML5"/>
<accession>A0A2S6NML5</accession>
<name>A0A2S6NML5_RHOGL</name>
<reference evidence="1 2" key="1">
    <citation type="journal article" date="2018" name="Arch. Microbiol.">
        <title>New insights into the metabolic potential of the phototrophic purple bacterium Rhodopila globiformis DSM 161(T) from its draft genome sequence and evidence for a vanadium-dependent nitrogenase.</title>
        <authorList>
            <person name="Imhoff J.F."/>
            <person name="Rahn T."/>
            <person name="Kunzel S."/>
            <person name="Neulinger S.C."/>
        </authorList>
    </citation>
    <scope>NUCLEOTIDE SEQUENCE [LARGE SCALE GENOMIC DNA]</scope>
    <source>
        <strain evidence="1 2">DSM 161</strain>
    </source>
</reference>
<gene>
    <name evidence="1" type="ORF">CCS01_03345</name>
</gene>
<keyword evidence="2" id="KW-1185">Reference proteome</keyword>
<dbReference type="Proteomes" id="UP000239724">
    <property type="component" value="Unassembled WGS sequence"/>
</dbReference>
<sequence length="288" mass="30416">MNPTFETLDDAADPTFNQLLGINDKGRIAGYFGSGDVAHGHPNKGYTLTPPYGQNTYQNENFPASVQTQVTGLNNKGVTAGFWVDANGDNFGFVEFNGHFVNVVDPNAPKPAAGVPSVQQLLGVNDKEVAVGFYTDAQGNNHGFTLNLNNGHFDAVNIKGFNSVTATAINKSGDVAGFVQNGPNQEGFLTNGHKTELLTGPQGAVSVQALGVNNEDQVVGSYVDAQGNTHGFLFDDKTKAYTTIDDPNANGMTVVNGINNKGQLVGFYLDRAGNTDGMLVQVAPPHHS</sequence>
<organism evidence="1 2">
    <name type="scientific">Rhodopila globiformis</name>
    <name type="common">Rhodopseudomonas globiformis</name>
    <dbReference type="NCBI Taxonomy" id="1071"/>
    <lineage>
        <taxon>Bacteria</taxon>
        <taxon>Pseudomonadati</taxon>
        <taxon>Pseudomonadota</taxon>
        <taxon>Alphaproteobacteria</taxon>
        <taxon>Acetobacterales</taxon>
        <taxon>Acetobacteraceae</taxon>
        <taxon>Rhodopila</taxon>
    </lineage>
</organism>
<dbReference type="EMBL" id="NHRY01000047">
    <property type="protein sequence ID" value="PPQ37544.1"/>
    <property type="molecule type" value="Genomic_DNA"/>
</dbReference>
<evidence type="ECO:0000313" key="1">
    <source>
        <dbReference type="EMBL" id="PPQ37544.1"/>
    </source>
</evidence>
<proteinExistence type="predicted"/>